<name>K6QD43_9FIRM</name>
<organism evidence="9 10">
    <name type="scientific">Thermaerobacter subterraneus DSM 13965</name>
    <dbReference type="NCBI Taxonomy" id="867903"/>
    <lineage>
        <taxon>Bacteria</taxon>
        <taxon>Bacillati</taxon>
        <taxon>Bacillota</taxon>
        <taxon>Clostridia</taxon>
        <taxon>Eubacteriales</taxon>
        <taxon>Clostridiales Family XVII. Incertae Sedis</taxon>
        <taxon>Thermaerobacter</taxon>
    </lineage>
</organism>
<keyword evidence="3" id="KW-0479">Metal-binding</keyword>
<dbReference type="InterPro" id="IPR038597">
    <property type="entry name" value="GGGP/HepGP_synthase_sf"/>
</dbReference>
<keyword evidence="6" id="KW-0594">Phospholipid biosynthesis</keyword>
<dbReference type="GO" id="GO:0120536">
    <property type="term" value="F:heptaprenylglyceryl phosphate synthase activity"/>
    <property type="evidence" value="ECO:0007669"/>
    <property type="project" value="UniProtKB-ARBA"/>
</dbReference>
<proteinExistence type="predicted"/>
<evidence type="ECO:0000313" key="10">
    <source>
        <dbReference type="Proteomes" id="UP000005710"/>
    </source>
</evidence>
<dbReference type="NCBIfam" id="TIGR01768">
    <property type="entry name" value="GGGP-family"/>
    <property type="match status" value="1"/>
</dbReference>
<keyword evidence="2" id="KW-0808">Transferase</keyword>
<accession>K6QD43</accession>
<keyword evidence="4" id="KW-0460">Magnesium</keyword>
<dbReference type="AlphaFoldDB" id="K6QD43"/>
<comment type="catalytic activity">
    <reaction evidence="8">
        <text>sn-glycerol 1-phosphate + all-trans-heptaprenyl diphosphate = 3-heptaprenyl-sn-glycero-1-phosphate + diphosphate</text>
        <dbReference type="Rhea" id="RHEA:33495"/>
        <dbReference type="ChEBI" id="CHEBI:33019"/>
        <dbReference type="ChEBI" id="CHEBI:57685"/>
        <dbReference type="ChEBI" id="CHEBI:58206"/>
        <dbReference type="ChEBI" id="CHEBI:64781"/>
        <dbReference type="EC" id="2.5.1.n9"/>
    </reaction>
</comment>
<evidence type="ECO:0000256" key="8">
    <source>
        <dbReference type="ARBA" id="ARBA00048318"/>
    </source>
</evidence>
<evidence type="ECO:0000256" key="5">
    <source>
        <dbReference type="ARBA" id="ARBA00023098"/>
    </source>
</evidence>
<gene>
    <name evidence="9" type="ORF">ThesuDRAFT_02264</name>
</gene>
<reference evidence="9" key="2">
    <citation type="submission" date="2012-10" db="EMBL/GenBank/DDBJ databases">
        <title>Improved high-quality draft of Thermaerobacter subterraneus C21, DSM 13965.</title>
        <authorList>
            <consortium name="DOE Joint Genome Institute"/>
            <person name="Eisen J."/>
            <person name="Huntemann M."/>
            <person name="Wei C.-L."/>
            <person name="Han J."/>
            <person name="Detter J.C."/>
            <person name="Han C."/>
            <person name="Tapia R."/>
            <person name="Chen A."/>
            <person name="Kyrpides N."/>
            <person name="Mavromatis K."/>
            <person name="Markowitz V."/>
            <person name="Szeto E."/>
            <person name="Ivanova N."/>
            <person name="Mikhailova N."/>
            <person name="Ovchinnikova G."/>
            <person name="Pagani I."/>
            <person name="Pati A."/>
            <person name="Goodwin L."/>
            <person name="Nordberg H.P."/>
            <person name="Cantor M.N."/>
            <person name="Hua S.X."/>
            <person name="Woyke T."/>
            <person name="Eisen J."/>
            <person name="Klenk H.-P."/>
        </authorList>
    </citation>
    <scope>NUCLEOTIDE SEQUENCE [LARGE SCALE GENOMIC DNA]</scope>
    <source>
        <strain evidence="9">DSM 13965</strain>
    </source>
</reference>
<evidence type="ECO:0000256" key="6">
    <source>
        <dbReference type="ARBA" id="ARBA00023209"/>
    </source>
</evidence>
<dbReference type="Pfam" id="PF01884">
    <property type="entry name" value="PcrB"/>
    <property type="match status" value="1"/>
</dbReference>
<dbReference type="PANTHER" id="PTHR40029:SF2">
    <property type="entry name" value="HEPTAPRENYLGLYCERYL PHOSPHATE SYNTHASE"/>
    <property type="match status" value="1"/>
</dbReference>
<dbReference type="PANTHER" id="PTHR40029">
    <property type="match status" value="1"/>
</dbReference>
<evidence type="ECO:0000313" key="9">
    <source>
        <dbReference type="EMBL" id="EKP94526.1"/>
    </source>
</evidence>
<dbReference type="STRING" id="867903.ThesuDRAFT_02264"/>
<evidence type="ECO:0000256" key="2">
    <source>
        <dbReference type="ARBA" id="ARBA00022679"/>
    </source>
</evidence>
<dbReference type="NCBIfam" id="NF003199">
    <property type="entry name" value="PRK04169.1-3"/>
    <property type="match status" value="1"/>
</dbReference>
<keyword evidence="10" id="KW-1185">Reference proteome</keyword>
<sequence length="251" mass="26481">MDWRNWRHVVKLDPARPLDPAVIARLPATGTDALVLGGSDGIRRGAVFGLLGAARETGLPVAIEVSSVQAVVPGADWYLIPMVLNTTDPRWLVGAHQEAFANLHRIAPGIPVPWDRVVTVAYVVCNPAATVARVAAARPPEGPAAVAAWATVAERLLRADIVYIEYSGRLGDPAWVEAAAGALRRARLFYGGGLSTAEQAAVMAARAHTVVVGNALYRPDGLECIRATVRGARQVRPGEGGEPFAAGSRLP</sequence>
<dbReference type="OrthoDB" id="2381757at2"/>
<reference evidence="9" key="1">
    <citation type="submission" date="2010-10" db="EMBL/GenBank/DDBJ databases">
        <authorList>
            <consortium name="US DOE Joint Genome Institute (JGI-PGF)"/>
            <person name="Lucas S."/>
            <person name="Copeland A."/>
            <person name="Lapidus A."/>
            <person name="Bruce D."/>
            <person name="Goodwin L."/>
            <person name="Pitluck S."/>
            <person name="Kyrpides N."/>
            <person name="Mavromatis K."/>
            <person name="Detter J.C."/>
            <person name="Han C."/>
            <person name="Land M."/>
            <person name="Hauser L."/>
            <person name="Markowitz V."/>
            <person name="Cheng J.-F."/>
            <person name="Hugenholtz P."/>
            <person name="Woyke T."/>
            <person name="Wu D."/>
            <person name="Pukall R."/>
            <person name="Wahrenburg C."/>
            <person name="Brambilla E."/>
            <person name="Klenk H.-P."/>
            <person name="Eisen J.A."/>
        </authorList>
    </citation>
    <scope>NUCLEOTIDE SEQUENCE [LARGE SCALE GENOMIC DNA]</scope>
    <source>
        <strain evidence="9">DSM 13965</strain>
    </source>
</reference>
<keyword evidence="7" id="KW-1208">Phospholipid metabolism</keyword>
<keyword evidence="5" id="KW-0443">Lipid metabolism</keyword>
<dbReference type="Gene3D" id="3.20.20.390">
    <property type="entry name" value="FMN-linked oxidoreductases"/>
    <property type="match status" value="1"/>
</dbReference>
<dbReference type="GO" id="GO:0046872">
    <property type="term" value="F:metal ion binding"/>
    <property type="evidence" value="ECO:0007669"/>
    <property type="project" value="UniProtKB-KW"/>
</dbReference>
<keyword evidence="1" id="KW-0444">Lipid biosynthesis</keyword>
<dbReference type="InterPro" id="IPR039074">
    <property type="entry name" value="GGGP/HepGP_synthase_I"/>
</dbReference>
<comment type="caution">
    <text evidence="9">The sequence shown here is derived from an EMBL/GenBank/DDBJ whole genome shotgun (WGS) entry which is preliminary data.</text>
</comment>
<evidence type="ECO:0000256" key="3">
    <source>
        <dbReference type="ARBA" id="ARBA00022723"/>
    </source>
</evidence>
<dbReference type="InterPro" id="IPR008205">
    <property type="entry name" value="GGGP_HepGP_synthase"/>
</dbReference>
<evidence type="ECO:0000256" key="7">
    <source>
        <dbReference type="ARBA" id="ARBA00023264"/>
    </source>
</evidence>
<evidence type="ECO:0000256" key="4">
    <source>
        <dbReference type="ARBA" id="ARBA00022842"/>
    </source>
</evidence>
<dbReference type="GO" id="GO:0046474">
    <property type="term" value="P:glycerophospholipid biosynthetic process"/>
    <property type="evidence" value="ECO:0007669"/>
    <property type="project" value="TreeGrafter"/>
</dbReference>
<dbReference type="eggNOG" id="COG1646">
    <property type="taxonomic scope" value="Bacteria"/>
</dbReference>
<dbReference type="Proteomes" id="UP000005710">
    <property type="component" value="Unassembled WGS sequence"/>
</dbReference>
<evidence type="ECO:0000256" key="1">
    <source>
        <dbReference type="ARBA" id="ARBA00022516"/>
    </source>
</evidence>
<dbReference type="SUPFAM" id="SSF51395">
    <property type="entry name" value="FMN-linked oxidoreductases"/>
    <property type="match status" value="1"/>
</dbReference>
<dbReference type="HOGENOM" id="CLU_095211_0_0_9"/>
<dbReference type="EMBL" id="AENY02000003">
    <property type="protein sequence ID" value="EKP94526.1"/>
    <property type="molecule type" value="Genomic_DNA"/>
</dbReference>
<dbReference type="RefSeq" id="WP_006904546.1">
    <property type="nucleotide sequence ID" value="NZ_JH976535.1"/>
</dbReference>
<protein>
    <submittedName>
        <fullName evidence="9">Geranylgeranylglyceryl phosphate synthase family protein</fullName>
    </submittedName>
</protein>